<keyword evidence="5" id="KW-0479">Metal-binding</keyword>
<feature type="domain" description="tRNA nucleotidyltransferase/poly(A) polymerase RNA and SrmB- binding" evidence="11">
    <location>
        <begin position="171"/>
        <end position="226"/>
    </location>
</feature>
<dbReference type="Pfam" id="PF01743">
    <property type="entry name" value="PolyA_pol"/>
    <property type="match status" value="1"/>
</dbReference>
<evidence type="ECO:0000256" key="9">
    <source>
        <dbReference type="RuleBase" id="RU003953"/>
    </source>
</evidence>
<dbReference type="PANTHER" id="PTHR46173:SF1">
    <property type="entry name" value="CCA TRNA NUCLEOTIDYLTRANSFERASE 1, MITOCHONDRIAL"/>
    <property type="match status" value="1"/>
</dbReference>
<keyword evidence="4 13" id="KW-0548">Nucleotidyltransferase</keyword>
<evidence type="ECO:0000313" key="14">
    <source>
        <dbReference type="EMBL" id="SHE28152.1"/>
    </source>
</evidence>
<dbReference type="Pfam" id="PF13735">
    <property type="entry name" value="tRNA_NucTran2_2"/>
    <property type="match status" value="1"/>
</dbReference>
<keyword evidence="7" id="KW-0460">Magnesium</keyword>
<dbReference type="InterPro" id="IPR032828">
    <property type="entry name" value="PolyA_RNA-bd"/>
</dbReference>
<dbReference type="SUPFAM" id="SSF81891">
    <property type="entry name" value="Poly A polymerase C-terminal region-like"/>
    <property type="match status" value="1"/>
</dbReference>
<dbReference type="InterPro" id="IPR032810">
    <property type="entry name" value="CCA-adding_enz_C"/>
</dbReference>
<feature type="domain" description="CCA-adding enzyme C-terminal" evidence="12">
    <location>
        <begin position="253"/>
        <end position="396"/>
    </location>
</feature>
<evidence type="ECO:0000313" key="15">
    <source>
        <dbReference type="Proteomes" id="UP000068026"/>
    </source>
</evidence>
<dbReference type="GO" id="GO:0046872">
    <property type="term" value="F:metal ion binding"/>
    <property type="evidence" value="ECO:0007669"/>
    <property type="project" value="UniProtKB-KW"/>
</dbReference>
<dbReference type="InterPro" id="IPR043519">
    <property type="entry name" value="NT_sf"/>
</dbReference>
<dbReference type="EMBL" id="FQUA01000001">
    <property type="protein sequence ID" value="SHE28152.1"/>
    <property type="molecule type" value="Genomic_DNA"/>
</dbReference>
<accession>A0A0X8VBD7</accession>
<comment type="similarity">
    <text evidence="9">Belongs to the tRNA nucleotidyltransferase/poly(A) polymerase family.</text>
</comment>
<dbReference type="NCBIfam" id="NF009814">
    <property type="entry name" value="PRK13299.1"/>
    <property type="match status" value="1"/>
</dbReference>
<evidence type="ECO:0000313" key="16">
    <source>
        <dbReference type="Proteomes" id="UP000184204"/>
    </source>
</evidence>
<dbReference type="Gene3D" id="1.10.246.80">
    <property type="match status" value="1"/>
</dbReference>
<reference evidence="13 15" key="1">
    <citation type="journal article" date="2016" name="Genome Announc.">
        <title>Complete Genome Sequence of the Amino Acid-Fermenting Clostridium propionicum X2 (DSM 1682).</title>
        <authorList>
            <person name="Poehlein A."/>
            <person name="Schlien K."/>
            <person name="Chowdhury N.P."/>
            <person name="Gottschalk G."/>
            <person name="Buckel W."/>
            <person name="Daniel R."/>
        </authorList>
    </citation>
    <scope>NUCLEOTIDE SEQUENCE [LARGE SCALE GENOMIC DNA]</scope>
    <source>
        <strain evidence="13 15">X2</strain>
    </source>
</reference>
<comment type="cofactor">
    <cofactor evidence="1">
        <name>Mg(2+)</name>
        <dbReference type="ChEBI" id="CHEBI:18420"/>
    </cofactor>
</comment>
<evidence type="ECO:0000256" key="1">
    <source>
        <dbReference type="ARBA" id="ARBA00001946"/>
    </source>
</evidence>
<dbReference type="PANTHER" id="PTHR46173">
    <property type="entry name" value="CCA TRNA NUCLEOTIDYLTRANSFERASE 1, MITOCHONDRIAL"/>
    <property type="match status" value="1"/>
</dbReference>
<dbReference type="Proteomes" id="UP000184204">
    <property type="component" value="Unassembled WGS sequence"/>
</dbReference>
<dbReference type="EC" id="2.7.7.72" evidence="13"/>
<evidence type="ECO:0000259" key="11">
    <source>
        <dbReference type="Pfam" id="PF12627"/>
    </source>
</evidence>
<dbReference type="GO" id="GO:0004810">
    <property type="term" value="F:CCA tRNA nucleotidyltransferase activity"/>
    <property type="evidence" value="ECO:0007669"/>
    <property type="project" value="UniProtKB-EC"/>
</dbReference>
<dbReference type="GO" id="GO:0008033">
    <property type="term" value="P:tRNA processing"/>
    <property type="evidence" value="ECO:0007669"/>
    <property type="project" value="UniProtKB-KW"/>
</dbReference>
<keyword evidence="15" id="KW-1185">Reference proteome</keyword>
<reference evidence="14" key="4">
    <citation type="submission" date="2016-11" db="EMBL/GenBank/DDBJ databases">
        <authorList>
            <person name="Varghese N."/>
            <person name="Submissions S."/>
        </authorList>
    </citation>
    <scope>NUCLEOTIDE SEQUENCE</scope>
    <source>
        <strain evidence="14">DSM 1682</strain>
    </source>
</reference>
<keyword evidence="2 9" id="KW-0808">Transferase</keyword>
<evidence type="ECO:0000256" key="4">
    <source>
        <dbReference type="ARBA" id="ARBA00022695"/>
    </source>
</evidence>
<organism evidence="14 16">
    <name type="scientific">Anaerotignum propionicum DSM 1682</name>
    <dbReference type="NCBI Taxonomy" id="991789"/>
    <lineage>
        <taxon>Bacteria</taxon>
        <taxon>Bacillati</taxon>
        <taxon>Bacillota</taxon>
        <taxon>Clostridia</taxon>
        <taxon>Lachnospirales</taxon>
        <taxon>Anaerotignaceae</taxon>
        <taxon>Anaerotignum</taxon>
    </lineage>
</organism>
<dbReference type="OrthoDB" id="9805698at2"/>
<dbReference type="Proteomes" id="UP000068026">
    <property type="component" value="Chromosome"/>
</dbReference>
<dbReference type="Gene3D" id="3.30.460.10">
    <property type="entry name" value="Beta Polymerase, domain 2"/>
    <property type="match status" value="1"/>
</dbReference>
<dbReference type="InterPro" id="IPR002646">
    <property type="entry name" value="PolA_pol_head_dom"/>
</dbReference>
<dbReference type="CDD" id="cd05398">
    <property type="entry name" value="NT_ClassII-CCAase"/>
    <property type="match status" value="1"/>
</dbReference>
<keyword evidence="8 9" id="KW-0694">RNA-binding</keyword>
<dbReference type="Pfam" id="PF12627">
    <property type="entry name" value="PolyA_pol_RNAbd"/>
    <property type="match status" value="1"/>
</dbReference>
<feature type="domain" description="Poly A polymerase head" evidence="10">
    <location>
        <begin position="24"/>
        <end position="144"/>
    </location>
</feature>
<evidence type="ECO:0000256" key="5">
    <source>
        <dbReference type="ARBA" id="ARBA00022723"/>
    </source>
</evidence>
<evidence type="ECO:0000313" key="13">
    <source>
        <dbReference type="EMBL" id="AMJ39819.1"/>
    </source>
</evidence>
<evidence type="ECO:0000256" key="8">
    <source>
        <dbReference type="ARBA" id="ARBA00022884"/>
    </source>
</evidence>
<evidence type="ECO:0000259" key="12">
    <source>
        <dbReference type="Pfam" id="PF13735"/>
    </source>
</evidence>
<gene>
    <name evidence="13" type="primary">cca</name>
    <name evidence="13" type="ORF">CPRO_01950</name>
    <name evidence="14" type="ORF">SAMN02745151_00158</name>
</gene>
<reference evidence="16" key="3">
    <citation type="submission" date="2016-11" db="EMBL/GenBank/DDBJ databases">
        <authorList>
            <person name="Jaros S."/>
            <person name="Januszkiewicz K."/>
            <person name="Wedrychowicz H."/>
        </authorList>
    </citation>
    <scope>NUCLEOTIDE SEQUENCE [LARGE SCALE GENOMIC DNA]</scope>
    <source>
        <strain evidence="16">DSM 1682</strain>
    </source>
</reference>
<evidence type="ECO:0000256" key="2">
    <source>
        <dbReference type="ARBA" id="ARBA00022679"/>
    </source>
</evidence>
<dbReference type="GO" id="GO:0000166">
    <property type="term" value="F:nucleotide binding"/>
    <property type="evidence" value="ECO:0007669"/>
    <property type="project" value="UniProtKB-KW"/>
</dbReference>
<dbReference type="InterPro" id="IPR050264">
    <property type="entry name" value="Bact_CCA-adding_enz_type3_sf"/>
</dbReference>
<reference evidence="15" key="2">
    <citation type="submission" date="2016-01" db="EMBL/GenBank/DDBJ databases">
        <authorList>
            <person name="Poehlein A."/>
            <person name="Schlien K."/>
            <person name="Gottschalk G."/>
            <person name="Buckel W."/>
            <person name="Daniel R."/>
        </authorList>
    </citation>
    <scope>NUCLEOTIDE SEQUENCE [LARGE SCALE GENOMIC DNA]</scope>
    <source>
        <strain evidence="15">X2</strain>
    </source>
</reference>
<keyword evidence="6" id="KW-0547">Nucleotide-binding</keyword>
<dbReference type="Gene3D" id="1.10.3090.10">
    <property type="entry name" value="cca-adding enzyme, domain 2"/>
    <property type="match status" value="1"/>
</dbReference>
<dbReference type="SUPFAM" id="SSF81301">
    <property type="entry name" value="Nucleotidyltransferase"/>
    <property type="match status" value="1"/>
</dbReference>
<sequence length="401" mass="45925">MFSVALPQDVLYIIKTLNQAGHQAYIVGGCVRDTILHTQPKDWDITTSAKPEETKKLFSHTFDTGIQHGTITVVLNHTNYEVTTYRIEGEYEDCRHPSGVTFTNNLQEDLLRRDFTMNAIAYHPEEGYLDFFHGMEDIQSKTIRGVGAPALRFQEDALRMLRCVRFAAQLGFDVEEETYQALCENRELIKKISVERIHDEMDKLWLCHHEDKMPLLWQSGLLTEIDEQLANRLMQREHGLLEDLKKAPKESVLRWTIVLQDYSPQEAKAFLKKLKFDNDSLKRICILLENINQALPTLGYPLRGLISKLGLEAVSQLIILQEILRPTAPSLQTAQCLDKIIADGDCLTLKELAVDGQMLMEIGVPKGKELGKLLSLLLDFVHQNPERNQKNILLEKAREFM</sequence>
<proteinExistence type="inferred from homology"/>
<dbReference type="KEGG" id="cpro:CPRO_01950"/>
<dbReference type="GO" id="GO:0000049">
    <property type="term" value="F:tRNA binding"/>
    <property type="evidence" value="ECO:0007669"/>
    <property type="project" value="TreeGrafter"/>
</dbReference>
<dbReference type="EMBL" id="CP014223">
    <property type="protein sequence ID" value="AMJ39819.1"/>
    <property type="molecule type" value="Genomic_DNA"/>
</dbReference>
<evidence type="ECO:0000256" key="6">
    <source>
        <dbReference type="ARBA" id="ARBA00022741"/>
    </source>
</evidence>
<evidence type="ECO:0000256" key="3">
    <source>
        <dbReference type="ARBA" id="ARBA00022694"/>
    </source>
</evidence>
<name>A0A0X8VBD7_ANAPI</name>
<protein>
    <submittedName>
        <fullName evidence="13 14">CCA-adding enzyme</fullName>
        <ecNumber evidence="13">2.7.7.72</ecNumber>
    </submittedName>
</protein>
<keyword evidence="3" id="KW-0819">tRNA processing</keyword>
<evidence type="ECO:0000259" key="10">
    <source>
        <dbReference type="Pfam" id="PF01743"/>
    </source>
</evidence>
<dbReference type="AlphaFoldDB" id="A0A0X8VBD7"/>
<dbReference type="RefSeq" id="WP_066046823.1">
    <property type="nucleotide sequence ID" value="NZ_CP014223.1"/>
</dbReference>
<evidence type="ECO:0000256" key="7">
    <source>
        <dbReference type="ARBA" id="ARBA00022842"/>
    </source>
</evidence>